<evidence type="ECO:0000313" key="5">
    <source>
        <dbReference type="Proteomes" id="UP000070659"/>
    </source>
</evidence>
<dbReference type="InterPro" id="IPR010982">
    <property type="entry name" value="Lambda_DNA-bd_dom_sf"/>
</dbReference>
<dbReference type="SUPFAM" id="SSF48452">
    <property type="entry name" value="TPR-like"/>
    <property type="match status" value="1"/>
</dbReference>
<evidence type="ECO:0000313" key="4">
    <source>
        <dbReference type="Proteomes" id="UP000070598"/>
    </source>
</evidence>
<dbReference type="Gene3D" id="1.10.260.40">
    <property type="entry name" value="lambda repressor-like DNA-binding domains"/>
    <property type="match status" value="1"/>
</dbReference>
<dbReference type="PATRIC" id="fig|1469144.8.peg.828"/>
<dbReference type="AlphaFoldDB" id="A0A132NB63"/>
<dbReference type="RefSeq" id="WP_067071588.1">
    <property type="nucleotide sequence ID" value="NZ_CP171739.1"/>
</dbReference>
<evidence type="ECO:0000313" key="2">
    <source>
        <dbReference type="EMBL" id="KWW97889.1"/>
    </source>
</evidence>
<dbReference type="Gene3D" id="1.25.40.10">
    <property type="entry name" value="Tetratricopeptide repeat domain"/>
    <property type="match status" value="1"/>
</dbReference>
<protein>
    <recommendedName>
        <fullName evidence="1">HTH cro/C1-type domain-containing protein</fullName>
    </recommendedName>
</protein>
<dbReference type="Pfam" id="PF13560">
    <property type="entry name" value="HTH_31"/>
    <property type="match status" value="1"/>
</dbReference>
<feature type="domain" description="HTH cro/C1-type" evidence="1">
    <location>
        <begin position="8"/>
        <end position="63"/>
    </location>
</feature>
<dbReference type="SMART" id="SM00530">
    <property type="entry name" value="HTH_XRE"/>
    <property type="match status" value="1"/>
</dbReference>
<evidence type="ECO:0000259" key="1">
    <source>
        <dbReference type="PROSITE" id="PS50943"/>
    </source>
</evidence>
<dbReference type="InterPro" id="IPR011990">
    <property type="entry name" value="TPR-like_helical_dom_sf"/>
</dbReference>
<dbReference type="InterPro" id="IPR001387">
    <property type="entry name" value="Cro/C1-type_HTH"/>
</dbReference>
<reference evidence="3 5" key="2">
    <citation type="submission" date="2015-02" db="EMBL/GenBank/DDBJ databases">
        <title>Physiological reanalysis, assessment of diazotrophy, and genome sequences of multiple isolates of Streptomyces thermoautotrophicus.</title>
        <authorList>
            <person name="MacKellar D.C."/>
            <person name="Lieber L."/>
            <person name="Norman J."/>
            <person name="Bolger A."/>
            <person name="Tobin C."/>
            <person name="Murray J.W."/>
            <person name="Prell J."/>
        </authorList>
    </citation>
    <scope>NUCLEOTIDE SEQUENCE [LARGE SCALE GENOMIC DNA]</scope>
    <source>
        <strain evidence="3 5">UBT1</strain>
    </source>
</reference>
<name>A0A132NB63_9ACTN</name>
<dbReference type="SUPFAM" id="SSF47413">
    <property type="entry name" value="lambda repressor-like DNA-binding domains"/>
    <property type="match status" value="1"/>
</dbReference>
<sequence>MITVGERVAHARKVAGLTQDQLAARVDRTREWVSLIERGVVPLDSMSMINTLAGVLGVGVSYLLGLDDPTNDDPVMPHVKALRHALQRSAFGLGTPHATVPKTLDELRAEVDTANRLRLDAAFMKLGESLPGLLDDLRQAVTYFDGLDREVAQIMLVEALHDARAMAKKVGALDLAWIAAEQARSITERLGDPLLIAANRWNLAEVASSDGDPRAAANLCAATLDDLEPELAHGGPGAWALWGQMHLKAAMMAAYWSRRQDAMAHLRAADDAARRLGGDRNDYGTAFGPSNVRIHRVGVAVELGDDALEVAKGFNPKRVRERERQARYWLDIARAYSRRQRYNKAASSLLRAEKIGGAYIRRHPLAREITAALVRRERAHMREPVARLARAIPVE</sequence>
<comment type="caution">
    <text evidence="3">The sequence shown here is derived from an EMBL/GenBank/DDBJ whole genome shotgun (WGS) entry which is preliminary data.</text>
</comment>
<dbReference type="Proteomes" id="UP000070598">
    <property type="component" value="Unassembled WGS sequence"/>
</dbReference>
<dbReference type="GO" id="GO:0003677">
    <property type="term" value="F:DNA binding"/>
    <property type="evidence" value="ECO:0007669"/>
    <property type="project" value="InterPro"/>
</dbReference>
<dbReference type="CDD" id="cd00093">
    <property type="entry name" value="HTH_XRE"/>
    <property type="match status" value="1"/>
</dbReference>
<evidence type="ECO:0000313" key="3">
    <source>
        <dbReference type="EMBL" id="KWX07348.1"/>
    </source>
</evidence>
<accession>A0A132NB63</accession>
<reference evidence="4" key="1">
    <citation type="submission" date="2015-02" db="EMBL/GenBank/DDBJ databases">
        <title>Physiological reanalysis, assessment of diazotrophy, and genome sequences of multiple isolates of Streptomyces thermoautotrophicus.</title>
        <authorList>
            <person name="MacKellar D.C."/>
            <person name="Lieber L."/>
            <person name="Norman J."/>
            <person name="Bolger A."/>
            <person name="Tobin C."/>
            <person name="Murray J.W."/>
            <person name="Friesen M."/>
            <person name="Prell J."/>
        </authorList>
    </citation>
    <scope>NUCLEOTIDE SEQUENCE [LARGE SCALE GENOMIC DNA]</scope>
    <source>
        <strain evidence="4">UBT1</strain>
    </source>
</reference>
<proteinExistence type="predicted"/>
<dbReference type="Proteomes" id="UP000070659">
    <property type="component" value="Unassembled WGS sequence"/>
</dbReference>
<dbReference type="PROSITE" id="PS50943">
    <property type="entry name" value="HTH_CROC1"/>
    <property type="match status" value="1"/>
</dbReference>
<organism evidence="3 4">
    <name type="scientific">Carbonactinospora thermoautotrophica</name>
    <dbReference type="NCBI Taxonomy" id="1469144"/>
    <lineage>
        <taxon>Bacteria</taxon>
        <taxon>Bacillati</taxon>
        <taxon>Actinomycetota</taxon>
        <taxon>Actinomycetes</taxon>
        <taxon>Kitasatosporales</taxon>
        <taxon>Carbonactinosporaceae</taxon>
        <taxon>Carbonactinospora</taxon>
    </lineage>
</organism>
<gene>
    <name evidence="2" type="ORF">TH66_21020</name>
    <name evidence="3" type="ORF">TR74_19075</name>
</gene>
<dbReference type="EMBL" id="JYIK01001061">
    <property type="protein sequence ID" value="KWX07348.1"/>
    <property type="molecule type" value="Genomic_DNA"/>
</dbReference>
<dbReference type="EMBL" id="JYIJ01000019">
    <property type="protein sequence ID" value="KWW97889.1"/>
    <property type="molecule type" value="Genomic_DNA"/>
</dbReference>